<dbReference type="Pfam" id="PF03992">
    <property type="entry name" value="ABM"/>
    <property type="match status" value="1"/>
</dbReference>
<dbReference type="Proteomes" id="UP000002774">
    <property type="component" value="Chromosome"/>
</dbReference>
<dbReference type="SUPFAM" id="SSF54909">
    <property type="entry name" value="Dimeric alpha+beta barrel"/>
    <property type="match status" value="1"/>
</dbReference>
<dbReference type="Gene3D" id="3.30.70.100">
    <property type="match status" value="1"/>
</dbReference>
<feature type="domain" description="ABM" evidence="1">
    <location>
        <begin position="2"/>
        <end position="96"/>
    </location>
</feature>
<proteinExistence type="predicted"/>
<dbReference type="HOGENOM" id="CLU_156590_2_0_10"/>
<evidence type="ECO:0000313" key="2">
    <source>
        <dbReference type="EMBL" id="EHQ29859.1"/>
    </source>
</evidence>
<sequence>MILEVAILQVKANQAANFEHDFNIASQYISSIPGYLRHNLQKCIEQPNKYILLVEWNTLEDHTIGFRQSAAYQNWKQLLHHYYDPFPTVEHFESVFQNPL</sequence>
<keyword evidence="3" id="KW-1185">Reference proteome</keyword>
<dbReference type="STRING" id="714943.Mucpa_5792"/>
<keyword evidence="2" id="KW-0503">Monooxygenase</keyword>
<keyword evidence="2" id="KW-0560">Oxidoreductase</keyword>
<organism evidence="2 3">
    <name type="scientific">Mucilaginibacter paludis DSM 18603</name>
    <dbReference type="NCBI Taxonomy" id="714943"/>
    <lineage>
        <taxon>Bacteria</taxon>
        <taxon>Pseudomonadati</taxon>
        <taxon>Bacteroidota</taxon>
        <taxon>Sphingobacteriia</taxon>
        <taxon>Sphingobacteriales</taxon>
        <taxon>Sphingobacteriaceae</taxon>
        <taxon>Mucilaginibacter</taxon>
    </lineage>
</organism>
<dbReference type="eggNOG" id="COG2329">
    <property type="taxonomic scope" value="Bacteria"/>
</dbReference>
<evidence type="ECO:0000259" key="1">
    <source>
        <dbReference type="PROSITE" id="PS51725"/>
    </source>
</evidence>
<evidence type="ECO:0000313" key="3">
    <source>
        <dbReference type="Proteomes" id="UP000002774"/>
    </source>
</evidence>
<dbReference type="OrthoDB" id="9798157at2"/>
<dbReference type="PROSITE" id="PS51725">
    <property type="entry name" value="ABM"/>
    <property type="match status" value="1"/>
</dbReference>
<dbReference type="RefSeq" id="WP_008511303.1">
    <property type="nucleotide sequence ID" value="NZ_CM001403.1"/>
</dbReference>
<protein>
    <submittedName>
        <fullName evidence="2">Antibiotic biosynthesis monooxygenase</fullName>
    </submittedName>
</protein>
<dbReference type="InterPro" id="IPR011008">
    <property type="entry name" value="Dimeric_a/b-barrel"/>
</dbReference>
<dbReference type="EMBL" id="CM001403">
    <property type="protein sequence ID" value="EHQ29859.1"/>
    <property type="molecule type" value="Genomic_DNA"/>
</dbReference>
<dbReference type="AlphaFoldDB" id="H1Y5T3"/>
<dbReference type="InterPro" id="IPR007138">
    <property type="entry name" value="ABM_dom"/>
</dbReference>
<gene>
    <name evidence="2" type="ORF">Mucpa_5792</name>
</gene>
<reference evidence="2" key="1">
    <citation type="submission" date="2011-09" db="EMBL/GenBank/DDBJ databases">
        <title>The permanent draft genome of Mucilaginibacter paludis DSM 18603.</title>
        <authorList>
            <consortium name="US DOE Joint Genome Institute (JGI-PGF)"/>
            <person name="Lucas S."/>
            <person name="Han J."/>
            <person name="Lapidus A."/>
            <person name="Bruce D."/>
            <person name="Goodwin L."/>
            <person name="Pitluck S."/>
            <person name="Peters L."/>
            <person name="Kyrpides N."/>
            <person name="Mavromatis K."/>
            <person name="Ivanova N."/>
            <person name="Mikhailova N."/>
            <person name="Held B."/>
            <person name="Detter J.C."/>
            <person name="Tapia R."/>
            <person name="Han C."/>
            <person name="Land M."/>
            <person name="Hauser L."/>
            <person name="Markowitz V."/>
            <person name="Cheng J.-F."/>
            <person name="Hugenholtz P."/>
            <person name="Woyke T."/>
            <person name="Wu D."/>
            <person name="Tindall B."/>
            <person name="Brambilla E."/>
            <person name="Klenk H.-P."/>
            <person name="Eisen J.A."/>
        </authorList>
    </citation>
    <scope>NUCLEOTIDE SEQUENCE [LARGE SCALE GENOMIC DNA]</scope>
    <source>
        <strain evidence="2">DSM 18603</strain>
    </source>
</reference>
<dbReference type="GO" id="GO:0004497">
    <property type="term" value="F:monooxygenase activity"/>
    <property type="evidence" value="ECO:0007669"/>
    <property type="project" value="UniProtKB-KW"/>
</dbReference>
<name>H1Y5T3_9SPHI</name>
<accession>H1Y5T3</accession>